<dbReference type="CDD" id="cd01420">
    <property type="entry name" value="MoaC_PE"/>
    <property type="match status" value="1"/>
</dbReference>
<protein>
    <recommendedName>
        <fullName evidence="3 7">Cyclic pyranopterin monophosphate synthase</fullName>
        <ecNumber evidence="3 7">4.6.1.17</ecNumber>
    </recommendedName>
    <alternativeName>
        <fullName evidence="7">Molybdenum cofactor biosynthesis protein C</fullName>
    </alternativeName>
</protein>
<evidence type="ECO:0000259" key="9">
    <source>
        <dbReference type="Pfam" id="PF01967"/>
    </source>
</evidence>
<reference evidence="10 11" key="1">
    <citation type="submission" date="2018-10" db="EMBL/GenBank/DDBJ databases">
        <title>Genomic Encyclopedia of Archaeal and Bacterial Type Strains, Phase II (KMG-II): from individual species to whole genera.</title>
        <authorList>
            <person name="Goeker M."/>
        </authorList>
    </citation>
    <scope>NUCLEOTIDE SEQUENCE [LARGE SCALE GENOMIC DNA]</scope>
    <source>
        <strain evidence="10 11">DSM 235</strain>
    </source>
</reference>
<dbReference type="RefSeq" id="WP_120799766.1">
    <property type="nucleotide sequence ID" value="NZ_RBXL01000001.1"/>
</dbReference>
<dbReference type="UniPathway" id="UPA00344"/>
<feature type="region of interest" description="Disordered" evidence="8">
    <location>
        <begin position="156"/>
        <end position="196"/>
    </location>
</feature>
<dbReference type="InterPro" id="IPR036522">
    <property type="entry name" value="MoaC_sf"/>
</dbReference>
<comment type="function">
    <text evidence="6 7">Catalyzes the conversion of (8S)-3',8-cyclo-7,8-dihydroguanosine 5'-triphosphate to cyclic pyranopterin monophosphate (cPMP).</text>
</comment>
<evidence type="ECO:0000256" key="6">
    <source>
        <dbReference type="ARBA" id="ARBA00055087"/>
    </source>
</evidence>
<comment type="caution">
    <text evidence="10">The sequence shown here is derived from an EMBL/GenBank/DDBJ whole genome shotgun (WGS) entry which is preliminary data.</text>
</comment>
<organism evidence="10 11">
    <name type="scientific">Thiocapsa rosea</name>
    <dbReference type="NCBI Taxonomy" id="69360"/>
    <lineage>
        <taxon>Bacteria</taxon>
        <taxon>Pseudomonadati</taxon>
        <taxon>Pseudomonadota</taxon>
        <taxon>Gammaproteobacteria</taxon>
        <taxon>Chromatiales</taxon>
        <taxon>Chromatiaceae</taxon>
        <taxon>Thiocapsa</taxon>
    </lineage>
</organism>
<dbReference type="EMBL" id="RBXL01000001">
    <property type="protein sequence ID" value="RKT43760.1"/>
    <property type="molecule type" value="Genomic_DNA"/>
</dbReference>
<keyword evidence="4 7" id="KW-0501">Molybdenum cofactor biosynthesis</keyword>
<evidence type="ECO:0000256" key="3">
    <source>
        <dbReference type="ARBA" id="ARBA00012575"/>
    </source>
</evidence>
<dbReference type="Pfam" id="PF01967">
    <property type="entry name" value="MoaC"/>
    <property type="match status" value="1"/>
</dbReference>
<comment type="catalytic activity">
    <reaction evidence="1 7">
        <text>(8S)-3',8-cyclo-7,8-dihydroguanosine 5'-triphosphate = cyclic pyranopterin phosphate + diphosphate</text>
        <dbReference type="Rhea" id="RHEA:49580"/>
        <dbReference type="ChEBI" id="CHEBI:33019"/>
        <dbReference type="ChEBI" id="CHEBI:59648"/>
        <dbReference type="ChEBI" id="CHEBI:131766"/>
        <dbReference type="EC" id="4.6.1.17"/>
    </reaction>
</comment>
<evidence type="ECO:0000256" key="2">
    <source>
        <dbReference type="ARBA" id="ARBA00005046"/>
    </source>
</evidence>
<feature type="active site" evidence="7">
    <location>
        <position position="127"/>
    </location>
</feature>
<dbReference type="InterPro" id="IPR047594">
    <property type="entry name" value="MoaC_bact/euk"/>
</dbReference>
<evidence type="ECO:0000256" key="8">
    <source>
        <dbReference type="SAM" id="MobiDB-lite"/>
    </source>
</evidence>
<keyword evidence="11" id="KW-1185">Reference proteome</keyword>
<evidence type="ECO:0000313" key="11">
    <source>
        <dbReference type="Proteomes" id="UP000274556"/>
    </source>
</evidence>
<dbReference type="Proteomes" id="UP000274556">
    <property type="component" value="Unassembled WGS sequence"/>
</dbReference>
<comment type="similarity">
    <text evidence="7">Belongs to the MoaC family.</text>
</comment>
<dbReference type="GO" id="GO:0061799">
    <property type="term" value="F:cyclic pyranopterin monophosphate synthase activity"/>
    <property type="evidence" value="ECO:0007669"/>
    <property type="project" value="UniProtKB-UniRule"/>
</dbReference>
<dbReference type="InterPro" id="IPR002820">
    <property type="entry name" value="Mopterin_CF_biosynth-C_dom"/>
</dbReference>
<dbReference type="GO" id="GO:0006777">
    <property type="term" value="P:Mo-molybdopterin cofactor biosynthetic process"/>
    <property type="evidence" value="ECO:0007669"/>
    <property type="project" value="UniProtKB-UniRule"/>
</dbReference>
<evidence type="ECO:0000256" key="5">
    <source>
        <dbReference type="ARBA" id="ARBA00023239"/>
    </source>
</evidence>
<comment type="subunit">
    <text evidence="7">Homohexamer; trimer of dimers.</text>
</comment>
<evidence type="ECO:0000256" key="1">
    <source>
        <dbReference type="ARBA" id="ARBA00001637"/>
    </source>
</evidence>
<dbReference type="AlphaFoldDB" id="A0A495V503"/>
<sequence>MPFTHFDEKGAAHMVDVGDKAVTKRRAVAEGSIRMEPPTLAMILGGEHRKGDVLGIARIAGIMGAKRTADLVPLCHPLSLTRVAVELEPRAESSRVYCSVTVETSGPTGVEMEALCAVQISLLTIYDMCKAVDRGMSIEGVRLLEKEGGQSGRWVRGVAPAVNGDPDAVDSPAGNPLAGNPGQAGSDEPVASWKKQ</sequence>
<dbReference type="Gene3D" id="3.30.70.640">
    <property type="entry name" value="Molybdopterin cofactor biosynthesis C (MoaC) domain"/>
    <property type="match status" value="1"/>
</dbReference>
<dbReference type="SUPFAM" id="SSF55040">
    <property type="entry name" value="Molybdenum cofactor biosynthesis protein C, MoaC"/>
    <property type="match status" value="1"/>
</dbReference>
<dbReference type="EC" id="4.6.1.17" evidence="3 7"/>
<dbReference type="NCBIfam" id="NF006870">
    <property type="entry name" value="PRK09364.1"/>
    <property type="match status" value="1"/>
</dbReference>
<dbReference type="InterPro" id="IPR023045">
    <property type="entry name" value="MoaC"/>
</dbReference>
<dbReference type="OrthoDB" id="9794429at2"/>
<proteinExistence type="inferred from homology"/>
<name>A0A495V503_9GAMM</name>
<dbReference type="PANTHER" id="PTHR22960">
    <property type="entry name" value="MOLYBDOPTERIN COFACTOR SYNTHESIS PROTEIN A"/>
    <property type="match status" value="1"/>
</dbReference>
<feature type="domain" description="Molybdopterin cofactor biosynthesis C (MoaC)" evidence="9">
    <location>
        <begin position="14"/>
        <end position="149"/>
    </location>
</feature>
<evidence type="ECO:0000256" key="7">
    <source>
        <dbReference type="HAMAP-Rule" id="MF_01224"/>
    </source>
</evidence>
<accession>A0A495V503</accession>
<gene>
    <name evidence="7" type="primary">moaC</name>
    <name evidence="10" type="ORF">BDD21_1116</name>
</gene>
<feature type="binding site" evidence="7">
    <location>
        <begin position="74"/>
        <end position="76"/>
    </location>
    <ligand>
        <name>substrate</name>
    </ligand>
</feature>
<dbReference type="HAMAP" id="MF_01224_B">
    <property type="entry name" value="MoaC_B"/>
    <property type="match status" value="1"/>
</dbReference>
<evidence type="ECO:0000256" key="4">
    <source>
        <dbReference type="ARBA" id="ARBA00023150"/>
    </source>
</evidence>
<feature type="binding site" evidence="7">
    <location>
        <begin position="112"/>
        <end position="113"/>
    </location>
    <ligand>
        <name>substrate</name>
    </ligand>
</feature>
<dbReference type="InterPro" id="IPR050105">
    <property type="entry name" value="MoCo_biosynth_MoaA/MoaC"/>
</dbReference>
<comment type="pathway">
    <text evidence="2 7">Cofactor biosynthesis; molybdopterin biosynthesis.</text>
</comment>
<keyword evidence="5 7" id="KW-0456">Lyase</keyword>
<dbReference type="NCBIfam" id="TIGR00581">
    <property type="entry name" value="moaC"/>
    <property type="match status" value="1"/>
</dbReference>
<evidence type="ECO:0000313" key="10">
    <source>
        <dbReference type="EMBL" id="RKT43760.1"/>
    </source>
</evidence>